<comment type="catalytic activity">
    <reaction evidence="8">
        <text>L-glutamate + acetyl-CoA = N-acetyl-L-glutamate + CoA + H(+)</text>
        <dbReference type="Rhea" id="RHEA:24292"/>
        <dbReference type="ChEBI" id="CHEBI:15378"/>
        <dbReference type="ChEBI" id="CHEBI:29985"/>
        <dbReference type="ChEBI" id="CHEBI:44337"/>
        <dbReference type="ChEBI" id="CHEBI:57287"/>
        <dbReference type="ChEBI" id="CHEBI:57288"/>
        <dbReference type="EC" id="2.3.1.1"/>
    </reaction>
</comment>
<dbReference type="InterPro" id="IPR016117">
    <property type="entry name" value="ArgJ-like_dom_sf"/>
</dbReference>
<organism evidence="9">
    <name type="scientific">Desulfobacca acetoxidans</name>
    <dbReference type="NCBI Taxonomy" id="60893"/>
    <lineage>
        <taxon>Bacteria</taxon>
        <taxon>Pseudomonadati</taxon>
        <taxon>Thermodesulfobacteriota</taxon>
        <taxon>Desulfobaccia</taxon>
        <taxon>Desulfobaccales</taxon>
        <taxon>Desulfobaccaceae</taxon>
        <taxon>Desulfobacca</taxon>
    </lineage>
</organism>
<sequence length="393" mass="40613">MLVPGFKAAGTAAGIKKRSGLDLALIVADQPVAASGVFTRNRVKAAPVLLARARLRRGVAQAILVNSGNANACTGAEGRAAARETCRVASRLLNLRESLVLPCSTGVIGQPLPAEKIAQALPVLVANLRPEGLPEAARAIMTTDTRPKMAQAQGKIAGGTVTVAGIAKGAGMIHPDMATLLAFVLTDAAIAPKALKTFLKVAVDQSFNRITVDGDTSTNDTVLILAGGRAGNRPLNGGSSGSPAFQEMLISVMQDLARQVVADGEGATRVYRILVQGAANAAEAKKAAATIATSPLVKTAMAGADVNWGRLMAALGRSGALFSPSKVDISFGPHQVVKNGQGLGEQAETAAKKVILQGPFTISVHLHQGGFSDYYDTCDLTENYIKINASYRS</sequence>
<keyword evidence="6 8" id="KW-0068">Autocatalytic cleavage</keyword>
<feature type="binding site" evidence="8">
    <location>
        <position position="388"/>
    </location>
    <ligand>
        <name>substrate</name>
    </ligand>
</feature>
<dbReference type="FunFam" id="3.60.70.12:FF:000001">
    <property type="entry name" value="Arginine biosynthesis bifunctional protein ArgJ, chloroplastic"/>
    <property type="match status" value="1"/>
</dbReference>
<dbReference type="PANTHER" id="PTHR23100:SF0">
    <property type="entry name" value="ARGININE BIOSYNTHESIS BIFUNCTIONAL PROTEIN ARGJ, MITOCHONDRIAL"/>
    <property type="match status" value="1"/>
</dbReference>
<dbReference type="NCBIfam" id="NF003802">
    <property type="entry name" value="PRK05388.1"/>
    <property type="match status" value="1"/>
</dbReference>
<feature type="chain" id="PRO_5028544780" description="Arginine biosynthesis bifunctional protein ArgJ beta chain" evidence="8">
    <location>
        <begin position="179"/>
        <end position="393"/>
    </location>
</feature>
<feature type="binding site" evidence="8">
    <location>
        <position position="179"/>
    </location>
    <ligand>
        <name>substrate</name>
    </ligand>
</feature>
<dbReference type="Pfam" id="PF01960">
    <property type="entry name" value="ArgJ"/>
    <property type="match status" value="1"/>
</dbReference>
<keyword evidence="4 8" id="KW-0028">Amino-acid biosynthesis</keyword>
<comment type="subcellular location">
    <subcellularLocation>
        <location evidence="8">Cytoplasm</location>
    </subcellularLocation>
</comment>
<feature type="site" description="Cleavage; by autolysis" evidence="8">
    <location>
        <begin position="178"/>
        <end position="179"/>
    </location>
</feature>
<protein>
    <recommendedName>
        <fullName evidence="8">Arginine biosynthesis bifunctional protein ArgJ</fullName>
    </recommendedName>
    <domain>
        <recommendedName>
            <fullName evidence="8">Glutamate N-acetyltransferase</fullName>
            <ecNumber evidence="8">2.3.1.35</ecNumber>
        </recommendedName>
        <alternativeName>
            <fullName evidence="8">Ornithine acetyltransferase</fullName>
            <shortName evidence="8">OATase</shortName>
        </alternativeName>
        <alternativeName>
            <fullName evidence="8">Ornithine transacetylase</fullName>
        </alternativeName>
    </domain>
    <domain>
        <recommendedName>
            <fullName evidence="8">Amino-acid acetyltransferase</fullName>
            <ecNumber evidence="8">2.3.1.1</ecNumber>
        </recommendedName>
        <alternativeName>
            <fullName evidence="8">N-acetylglutamate synthase</fullName>
            <shortName evidence="8">AGSase</shortName>
        </alternativeName>
    </domain>
    <component>
        <recommendedName>
            <fullName evidence="8">Arginine biosynthesis bifunctional protein ArgJ alpha chain</fullName>
        </recommendedName>
    </component>
    <component>
        <recommendedName>
            <fullName evidence="8">Arginine biosynthesis bifunctional protein ArgJ beta chain</fullName>
        </recommendedName>
    </component>
</protein>
<keyword evidence="3 8" id="KW-0055">Arginine biosynthesis</keyword>
<feature type="binding site" evidence="8">
    <location>
        <position position="393"/>
    </location>
    <ligand>
        <name>substrate</name>
    </ligand>
</feature>
<feature type="binding site" evidence="8">
    <location>
        <position position="168"/>
    </location>
    <ligand>
        <name>substrate</name>
    </ligand>
</feature>
<comment type="similarity">
    <text evidence="1 8">Belongs to the ArgJ family.</text>
</comment>
<feature type="active site" description="Nucleophile" evidence="8">
    <location>
        <position position="179"/>
    </location>
</feature>
<dbReference type="UniPathway" id="UPA00068">
    <property type="reaction ID" value="UER00106"/>
</dbReference>
<proteinExistence type="inferred from homology"/>
<dbReference type="InterPro" id="IPR002813">
    <property type="entry name" value="Arg_biosynth_ArgJ"/>
</dbReference>
<feature type="binding site" evidence="8">
    <location>
        <position position="142"/>
    </location>
    <ligand>
        <name>substrate</name>
    </ligand>
</feature>
<comment type="function">
    <text evidence="8">Catalyzes two activities which are involved in the cyclic version of arginine biosynthesis: the synthesis of N-acetylglutamate from glutamate and acetyl-CoA as the acetyl donor, and of ornithine by transacetylation between N(2)-acetylornithine and glutamate.</text>
</comment>
<evidence type="ECO:0000256" key="3">
    <source>
        <dbReference type="ARBA" id="ARBA00022571"/>
    </source>
</evidence>
<comment type="pathway">
    <text evidence="8">Amino-acid biosynthesis; L-arginine biosynthesis; N(2)-acetyl-L-ornithine from L-glutamate: step 1/4.</text>
</comment>
<gene>
    <name evidence="8 9" type="primary">argJ</name>
    <name evidence="9" type="ORF">ENV62_01455</name>
</gene>
<evidence type="ECO:0000256" key="4">
    <source>
        <dbReference type="ARBA" id="ARBA00022605"/>
    </source>
</evidence>
<evidence type="ECO:0000256" key="2">
    <source>
        <dbReference type="ARBA" id="ARBA00011475"/>
    </source>
</evidence>
<dbReference type="GO" id="GO:0004042">
    <property type="term" value="F:L-glutamate N-acetyltransferase activity"/>
    <property type="evidence" value="ECO:0007669"/>
    <property type="project" value="UniProtKB-UniRule"/>
</dbReference>
<dbReference type="HAMAP" id="MF_01106">
    <property type="entry name" value="ArgJ"/>
    <property type="match status" value="1"/>
</dbReference>
<comment type="catalytic activity">
    <reaction evidence="8">
        <text>N(2)-acetyl-L-ornithine + L-glutamate = N-acetyl-L-glutamate + L-ornithine</text>
        <dbReference type="Rhea" id="RHEA:15349"/>
        <dbReference type="ChEBI" id="CHEBI:29985"/>
        <dbReference type="ChEBI" id="CHEBI:44337"/>
        <dbReference type="ChEBI" id="CHEBI:46911"/>
        <dbReference type="ChEBI" id="CHEBI:57805"/>
        <dbReference type="EC" id="2.3.1.35"/>
    </reaction>
</comment>
<keyword evidence="8" id="KW-0963">Cytoplasm</keyword>
<dbReference type="EMBL" id="DTHB01000016">
    <property type="protein sequence ID" value="HGB13895.1"/>
    <property type="molecule type" value="Genomic_DNA"/>
</dbReference>
<evidence type="ECO:0000256" key="7">
    <source>
        <dbReference type="ARBA" id="ARBA00023315"/>
    </source>
</evidence>
<dbReference type="PANTHER" id="PTHR23100">
    <property type="entry name" value="ARGININE BIOSYNTHESIS BIFUNCTIONAL PROTEIN ARGJ"/>
    <property type="match status" value="1"/>
</dbReference>
<comment type="subunit">
    <text evidence="2 8">Heterotetramer of two alpha and two beta chains.</text>
</comment>
<dbReference type="NCBIfam" id="TIGR00120">
    <property type="entry name" value="ArgJ"/>
    <property type="match status" value="1"/>
</dbReference>
<dbReference type="GO" id="GO:0006592">
    <property type="term" value="P:ornithine biosynthetic process"/>
    <property type="evidence" value="ECO:0007669"/>
    <property type="project" value="TreeGrafter"/>
</dbReference>
<evidence type="ECO:0000256" key="8">
    <source>
        <dbReference type="HAMAP-Rule" id="MF_01106"/>
    </source>
</evidence>
<dbReference type="EC" id="2.3.1.1" evidence="8"/>
<keyword evidence="7 8" id="KW-0012">Acyltransferase</keyword>
<name>A0A7C3WQH0_9BACT</name>
<feature type="site" description="Involved in the stabilization of negative charge on the oxyanion by the formation of the oxyanion hole" evidence="8">
    <location>
        <position position="105"/>
    </location>
</feature>
<dbReference type="GO" id="GO:0004358">
    <property type="term" value="F:L-glutamate N-acetyltransferase activity, acting on acetyl-L-ornithine as donor"/>
    <property type="evidence" value="ECO:0007669"/>
    <property type="project" value="UniProtKB-UniRule"/>
</dbReference>
<evidence type="ECO:0000256" key="1">
    <source>
        <dbReference type="ARBA" id="ARBA00006774"/>
    </source>
</evidence>
<keyword evidence="5 8" id="KW-0808">Transferase</keyword>
<accession>A0A7C3WQH0</accession>
<comment type="caution">
    <text evidence="9">The sequence shown here is derived from an EMBL/GenBank/DDBJ whole genome shotgun (WGS) entry which is preliminary data.</text>
</comment>
<evidence type="ECO:0000256" key="5">
    <source>
        <dbReference type="ARBA" id="ARBA00022679"/>
    </source>
</evidence>
<feature type="chain" id="PRO_5028544781" description="Arginine biosynthesis bifunctional protein ArgJ alpha chain" evidence="8">
    <location>
        <begin position="1"/>
        <end position="178"/>
    </location>
</feature>
<evidence type="ECO:0000313" key="9">
    <source>
        <dbReference type="EMBL" id="HGB13895.1"/>
    </source>
</evidence>
<feature type="site" description="Involved in the stabilization of negative charge on the oxyanion by the formation of the oxyanion hole" evidence="8">
    <location>
        <position position="106"/>
    </location>
</feature>
<dbReference type="SUPFAM" id="SSF56266">
    <property type="entry name" value="DmpA/ArgJ-like"/>
    <property type="match status" value="1"/>
</dbReference>
<evidence type="ECO:0000256" key="6">
    <source>
        <dbReference type="ARBA" id="ARBA00022813"/>
    </source>
</evidence>
<feature type="binding site" evidence="8">
    <location>
        <position position="265"/>
    </location>
    <ligand>
        <name>substrate</name>
    </ligand>
</feature>
<dbReference type="AlphaFoldDB" id="A0A7C3WQH0"/>
<dbReference type="GO" id="GO:0006526">
    <property type="term" value="P:L-arginine biosynthetic process"/>
    <property type="evidence" value="ECO:0007669"/>
    <property type="project" value="UniProtKB-UniRule"/>
</dbReference>
<dbReference type="Gene3D" id="3.60.70.12">
    <property type="entry name" value="L-amino peptidase D-ALA esterase/amidase"/>
    <property type="match status" value="1"/>
</dbReference>
<dbReference type="EC" id="2.3.1.35" evidence="8"/>
<dbReference type="CDD" id="cd02152">
    <property type="entry name" value="OAT"/>
    <property type="match status" value="1"/>
</dbReference>
<keyword evidence="8" id="KW-0511">Multifunctional enzyme</keyword>
<comment type="pathway">
    <text evidence="8">Amino-acid biosynthesis; L-arginine biosynthesis; L-ornithine and N-acetyl-L-glutamate from L-glutamate and N(2)-acetyl-L-ornithine (cyclic): step 1/1.</text>
</comment>
<dbReference type="GO" id="GO:0005737">
    <property type="term" value="C:cytoplasm"/>
    <property type="evidence" value="ECO:0007669"/>
    <property type="project" value="UniProtKB-SubCell"/>
</dbReference>
<reference evidence="9" key="1">
    <citation type="journal article" date="2020" name="mSystems">
        <title>Genome- and Community-Level Interaction Insights into Carbon Utilization and Element Cycling Functions of Hydrothermarchaeota in Hydrothermal Sediment.</title>
        <authorList>
            <person name="Zhou Z."/>
            <person name="Liu Y."/>
            <person name="Xu W."/>
            <person name="Pan J."/>
            <person name="Luo Z.H."/>
            <person name="Li M."/>
        </authorList>
    </citation>
    <scope>NUCLEOTIDE SEQUENCE [LARGE SCALE GENOMIC DNA]</scope>
    <source>
        <strain evidence="9">SpSt-776</strain>
    </source>
</reference>
<dbReference type="Gene3D" id="3.10.20.340">
    <property type="entry name" value="ArgJ beta chain, C-terminal domain"/>
    <property type="match status" value="1"/>
</dbReference>
<dbReference type="InterPro" id="IPR042195">
    <property type="entry name" value="ArgJ_beta_C"/>
</dbReference>